<evidence type="ECO:0000256" key="1">
    <source>
        <dbReference type="ARBA" id="ARBA00001974"/>
    </source>
</evidence>
<comment type="catalytic activity">
    <reaction evidence="9">
        <text>L-ornithine + NADPH + O2 = N(5)-hydroxy-L-ornithine + NADP(+) + H2O</text>
        <dbReference type="Rhea" id="RHEA:41508"/>
        <dbReference type="ChEBI" id="CHEBI:15377"/>
        <dbReference type="ChEBI" id="CHEBI:15379"/>
        <dbReference type="ChEBI" id="CHEBI:46911"/>
        <dbReference type="ChEBI" id="CHEBI:57783"/>
        <dbReference type="ChEBI" id="CHEBI:58349"/>
        <dbReference type="ChEBI" id="CHEBI:78275"/>
        <dbReference type="EC" id="1.14.13.196"/>
    </reaction>
</comment>
<dbReference type="GO" id="GO:0016491">
    <property type="term" value="F:oxidoreductase activity"/>
    <property type="evidence" value="ECO:0007669"/>
    <property type="project" value="UniProtKB-KW"/>
</dbReference>
<dbReference type="Proteomes" id="UP001197093">
    <property type="component" value="Unassembled WGS sequence"/>
</dbReference>
<sequence length="462" mass="51294">MSPHSTVDMEHSAVTNGTHDGDAVPQLVNGLANGASNGTATRQFPKSTYLTPADADSVLDLVCVGFGPASVAIAVALHDELEAGKLARAPKVQFLEKQPEFAWHAGMLLPGAKMQISFIKDLASLRDPRSNFTFINYLHKNNRLIDFINLNTFLPARAEYEDYLRWCARHFDDLVRYQTEVVSVSPVQEEGPAKIFTVTSRNIKTGAITTHRARNVVVAVGGQASIPQSFPAHHPRVIHSSQYAQLVPKILSDQSARYRVAVVGAGQSAAEIFNNVQGLYPNSKTSMIMRSEFMKPSDDSPFVNSIFNPEFIDTIYPKPSAYRANLFADARATNYGVVRLELIEHLFEVMYHQKRTLGPDEKKWPHRIMAGRDITGVEDKGDGLRLKVTPFADSGAVDGPLEEEILDVDLRTAHLDMLKDTWHLLPEVAADESGFPRKDRWLVDAPGKAQQTSARVMRYLME</sequence>
<feature type="region of interest" description="Disordered" evidence="11">
    <location>
        <begin position="1"/>
        <end position="31"/>
    </location>
</feature>
<dbReference type="EC" id="1.14.13.196" evidence="4"/>
<keyword evidence="5" id="KW-0285">Flavoprotein</keyword>
<evidence type="ECO:0000256" key="4">
    <source>
        <dbReference type="ARBA" id="ARBA00012881"/>
    </source>
</evidence>
<proteinExistence type="inferred from homology"/>
<organism evidence="12 13">
    <name type="scientific">Staphylotrichum longicolle</name>
    <dbReference type="NCBI Taxonomy" id="669026"/>
    <lineage>
        <taxon>Eukaryota</taxon>
        <taxon>Fungi</taxon>
        <taxon>Dikarya</taxon>
        <taxon>Ascomycota</taxon>
        <taxon>Pezizomycotina</taxon>
        <taxon>Sordariomycetes</taxon>
        <taxon>Sordariomycetidae</taxon>
        <taxon>Sordariales</taxon>
        <taxon>Chaetomiaceae</taxon>
        <taxon>Staphylotrichum</taxon>
    </lineage>
</organism>
<dbReference type="GO" id="GO:0016301">
    <property type="term" value="F:kinase activity"/>
    <property type="evidence" value="ECO:0007669"/>
    <property type="project" value="UniProtKB-KW"/>
</dbReference>
<evidence type="ECO:0000256" key="3">
    <source>
        <dbReference type="ARBA" id="ARBA00007588"/>
    </source>
</evidence>
<dbReference type="PANTHER" id="PTHR42802">
    <property type="entry name" value="MONOOXYGENASE"/>
    <property type="match status" value="1"/>
</dbReference>
<name>A0AAD4HTV1_9PEZI</name>
<dbReference type="Gene3D" id="3.50.50.60">
    <property type="entry name" value="FAD/NAD(P)-binding domain"/>
    <property type="match status" value="1"/>
</dbReference>
<evidence type="ECO:0000256" key="9">
    <source>
        <dbReference type="ARBA" id="ARBA00047598"/>
    </source>
</evidence>
<comment type="cofactor">
    <cofactor evidence="1">
        <name>FAD</name>
        <dbReference type="ChEBI" id="CHEBI:57692"/>
    </cofactor>
</comment>
<protein>
    <recommendedName>
        <fullName evidence="4">L-ornithine N(5)-monooxygenase [NAD(P)H]</fullName>
        <ecNumber evidence="4">1.14.13.196</ecNumber>
    </recommendedName>
</protein>
<keyword evidence="13" id="KW-1185">Reference proteome</keyword>
<comment type="caution">
    <text evidence="12">The sequence shown here is derived from an EMBL/GenBank/DDBJ whole genome shotgun (WGS) entry which is preliminary data.</text>
</comment>
<reference evidence="12" key="1">
    <citation type="submission" date="2023-02" db="EMBL/GenBank/DDBJ databases">
        <authorList>
            <person name="Palmer J.M."/>
        </authorList>
    </citation>
    <scope>NUCLEOTIDE SEQUENCE</scope>
    <source>
        <strain evidence="12">FW57</strain>
    </source>
</reference>
<evidence type="ECO:0000256" key="5">
    <source>
        <dbReference type="ARBA" id="ARBA00022630"/>
    </source>
</evidence>
<evidence type="ECO:0000256" key="6">
    <source>
        <dbReference type="ARBA" id="ARBA00022827"/>
    </source>
</evidence>
<keyword evidence="8" id="KW-0560">Oxidoreductase</keyword>
<comment type="catalytic activity">
    <reaction evidence="10">
        <text>L-ornithine + NADH + O2 = N(5)-hydroxy-L-ornithine + NAD(+) + H2O</text>
        <dbReference type="Rhea" id="RHEA:41512"/>
        <dbReference type="ChEBI" id="CHEBI:15377"/>
        <dbReference type="ChEBI" id="CHEBI:15379"/>
        <dbReference type="ChEBI" id="CHEBI:46911"/>
        <dbReference type="ChEBI" id="CHEBI:57540"/>
        <dbReference type="ChEBI" id="CHEBI:57945"/>
        <dbReference type="ChEBI" id="CHEBI:78275"/>
        <dbReference type="EC" id="1.14.13.196"/>
    </reaction>
</comment>
<dbReference type="PANTHER" id="PTHR42802:SF1">
    <property type="entry name" value="L-ORNITHINE N(5)-MONOOXYGENASE"/>
    <property type="match status" value="1"/>
</dbReference>
<dbReference type="Pfam" id="PF13434">
    <property type="entry name" value="Lys_Orn_oxgnase"/>
    <property type="match status" value="1"/>
</dbReference>
<evidence type="ECO:0000256" key="8">
    <source>
        <dbReference type="ARBA" id="ARBA00023002"/>
    </source>
</evidence>
<evidence type="ECO:0000256" key="11">
    <source>
        <dbReference type="SAM" id="MobiDB-lite"/>
    </source>
</evidence>
<evidence type="ECO:0000256" key="10">
    <source>
        <dbReference type="ARBA" id="ARBA00049248"/>
    </source>
</evidence>
<dbReference type="GO" id="GO:0006879">
    <property type="term" value="P:intracellular iron ion homeostasis"/>
    <property type="evidence" value="ECO:0007669"/>
    <property type="project" value="TreeGrafter"/>
</dbReference>
<dbReference type="AlphaFoldDB" id="A0AAD4HTV1"/>
<dbReference type="InterPro" id="IPR036188">
    <property type="entry name" value="FAD/NAD-bd_sf"/>
</dbReference>
<comment type="similarity">
    <text evidence="3">Belongs to the lysine N(6)-hydroxylase/L-ornithine N(5)-oxygenase family.</text>
</comment>
<comment type="pathway">
    <text evidence="2">Siderophore biosynthesis.</text>
</comment>
<dbReference type="EMBL" id="JAHCVI010000004">
    <property type="protein sequence ID" value="KAG7285679.1"/>
    <property type="molecule type" value="Genomic_DNA"/>
</dbReference>
<keyword evidence="6" id="KW-0274">FAD</keyword>
<evidence type="ECO:0000256" key="2">
    <source>
        <dbReference type="ARBA" id="ARBA00004924"/>
    </source>
</evidence>
<keyword evidence="12" id="KW-0808">Transferase</keyword>
<keyword evidence="7" id="KW-0521">NADP</keyword>
<gene>
    <name evidence="12" type="primary">SID1</name>
    <name evidence="12" type="ORF">NEMBOFW57_007972</name>
</gene>
<dbReference type="SUPFAM" id="SSF51905">
    <property type="entry name" value="FAD/NAD(P)-binding domain"/>
    <property type="match status" value="1"/>
</dbReference>
<evidence type="ECO:0000256" key="7">
    <source>
        <dbReference type="ARBA" id="ARBA00022857"/>
    </source>
</evidence>
<dbReference type="InterPro" id="IPR025700">
    <property type="entry name" value="Lys/Orn_oxygenase"/>
</dbReference>
<keyword evidence="12" id="KW-0418">Kinase</keyword>
<accession>A0AAD4HTV1</accession>
<evidence type="ECO:0000313" key="12">
    <source>
        <dbReference type="EMBL" id="KAG7285679.1"/>
    </source>
</evidence>
<evidence type="ECO:0000313" key="13">
    <source>
        <dbReference type="Proteomes" id="UP001197093"/>
    </source>
</evidence>